<accession>A0A8J3Z814</accession>
<gene>
    <name evidence="2" type="ORF">Vau01_045460</name>
</gene>
<evidence type="ECO:0000313" key="2">
    <source>
        <dbReference type="EMBL" id="GIJ57030.1"/>
    </source>
</evidence>
<proteinExistence type="predicted"/>
<organism evidence="2 3">
    <name type="scientific">Virgisporangium aurantiacum</name>
    <dbReference type="NCBI Taxonomy" id="175570"/>
    <lineage>
        <taxon>Bacteria</taxon>
        <taxon>Bacillati</taxon>
        <taxon>Actinomycetota</taxon>
        <taxon>Actinomycetes</taxon>
        <taxon>Micromonosporales</taxon>
        <taxon>Micromonosporaceae</taxon>
        <taxon>Virgisporangium</taxon>
    </lineage>
</organism>
<comment type="caution">
    <text evidence="2">The sequence shown here is derived from an EMBL/GenBank/DDBJ whole genome shotgun (WGS) entry which is preliminary data.</text>
</comment>
<dbReference type="AlphaFoldDB" id="A0A8J3Z814"/>
<keyword evidence="3" id="KW-1185">Reference proteome</keyword>
<evidence type="ECO:0000313" key="3">
    <source>
        <dbReference type="Proteomes" id="UP000612585"/>
    </source>
</evidence>
<dbReference type="SUPFAM" id="SSF53474">
    <property type="entry name" value="alpha/beta-Hydrolases"/>
    <property type="match status" value="1"/>
</dbReference>
<dbReference type="Gene3D" id="3.40.50.1820">
    <property type="entry name" value="alpha/beta hydrolase"/>
    <property type="match status" value="1"/>
</dbReference>
<feature type="domain" description="Peptidase S33 tripeptidyl aminopeptidase-like C-terminal" evidence="1">
    <location>
        <begin position="50"/>
        <end position="109"/>
    </location>
</feature>
<dbReference type="EMBL" id="BOPG01000028">
    <property type="protein sequence ID" value="GIJ57030.1"/>
    <property type="molecule type" value="Genomic_DNA"/>
</dbReference>
<dbReference type="InterPro" id="IPR013595">
    <property type="entry name" value="Pept_S33_TAP-like_C"/>
</dbReference>
<sequence>MRRLVRILPAEDWRQAPILHADIRDAGIRRIVATLRYAVSDRIDTKLPRLRVPTLLIRGAHDRIAPGSWLDRAAALVPGARTLVIEGAAHNAVTTAGPELAAAVDAFLACQQRTDR</sequence>
<dbReference type="RefSeq" id="WP_203996080.1">
    <property type="nucleotide sequence ID" value="NZ_BOPG01000028.1"/>
</dbReference>
<dbReference type="Pfam" id="PF08386">
    <property type="entry name" value="Abhydrolase_4"/>
    <property type="match status" value="1"/>
</dbReference>
<evidence type="ECO:0000259" key="1">
    <source>
        <dbReference type="Pfam" id="PF08386"/>
    </source>
</evidence>
<name>A0A8J3Z814_9ACTN</name>
<dbReference type="Proteomes" id="UP000612585">
    <property type="component" value="Unassembled WGS sequence"/>
</dbReference>
<reference evidence="2" key="1">
    <citation type="submission" date="2021-01" db="EMBL/GenBank/DDBJ databases">
        <title>Whole genome shotgun sequence of Virgisporangium aurantiacum NBRC 16421.</title>
        <authorList>
            <person name="Komaki H."/>
            <person name="Tamura T."/>
        </authorList>
    </citation>
    <scope>NUCLEOTIDE SEQUENCE</scope>
    <source>
        <strain evidence="2">NBRC 16421</strain>
    </source>
</reference>
<protein>
    <recommendedName>
        <fullName evidence="1">Peptidase S33 tripeptidyl aminopeptidase-like C-terminal domain-containing protein</fullName>
    </recommendedName>
</protein>
<dbReference type="InterPro" id="IPR029058">
    <property type="entry name" value="AB_hydrolase_fold"/>
</dbReference>